<comment type="subcellular location">
    <subcellularLocation>
        <location evidence="1 8">Cell membrane</location>
        <topology evidence="1 8">Multi-pass membrane protein</topology>
    </subcellularLocation>
</comment>
<evidence type="ECO:0000256" key="4">
    <source>
        <dbReference type="ARBA" id="ARBA00022475"/>
    </source>
</evidence>
<evidence type="ECO:0000256" key="2">
    <source>
        <dbReference type="ARBA" id="ARBA00007651"/>
    </source>
</evidence>
<evidence type="ECO:0000256" key="1">
    <source>
        <dbReference type="ARBA" id="ARBA00004651"/>
    </source>
</evidence>
<feature type="compositionally biased region" description="Basic and acidic residues" evidence="9">
    <location>
        <begin position="105"/>
        <end position="115"/>
    </location>
</feature>
<feature type="region of interest" description="Disordered" evidence="9">
    <location>
        <begin position="89"/>
        <end position="125"/>
    </location>
</feature>
<dbReference type="Pfam" id="PF04535">
    <property type="entry name" value="CASP_dom"/>
    <property type="match status" value="1"/>
</dbReference>
<keyword evidence="4 8" id="KW-1003">Cell membrane</keyword>
<evidence type="ECO:0000313" key="12">
    <source>
        <dbReference type="Proteomes" id="UP001058974"/>
    </source>
</evidence>
<proteinExistence type="inferred from homology"/>
<keyword evidence="12" id="KW-1185">Reference proteome</keyword>
<comment type="caution">
    <text evidence="8">Lacks conserved residue(s) required for the propagation of feature annotation.</text>
</comment>
<organism evidence="11 12">
    <name type="scientific">Pisum sativum</name>
    <name type="common">Garden pea</name>
    <name type="synonym">Lathyrus oleraceus</name>
    <dbReference type="NCBI Taxonomy" id="3888"/>
    <lineage>
        <taxon>Eukaryota</taxon>
        <taxon>Viridiplantae</taxon>
        <taxon>Streptophyta</taxon>
        <taxon>Embryophyta</taxon>
        <taxon>Tracheophyta</taxon>
        <taxon>Spermatophyta</taxon>
        <taxon>Magnoliopsida</taxon>
        <taxon>eudicotyledons</taxon>
        <taxon>Gunneridae</taxon>
        <taxon>Pentapetalae</taxon>
        <taxon>rosids</taxon>
        <taxon>fabids</taxon>
        <taxon>Fabales</taxon>
        <taxon>Fabaceae</taxon>
        <taxon>Papilionoideae</taxon>
        <taxon>50 kb inversion clade</taxon>
        <taxon>NPAAA clade</taxon>
        <taxon>Hologalegina</taxon>
        <taxon>IRL clade</taxon>
        <taxon>Fabeae</taxon>
        <taxon>Lathyrus</taxon>
    </lineage>
</organism>
<feature type="transmembrane region" description="Helical" evidence="8">
    <location>
        <begin position="231"/>
        <end position="253"/>
    </location>
</feature>
<evidence type="ECO:0000256" key="7">
    <source>
        <dbReference type="ARBA" id="ARBA00023136"/>
    </source>
</evidence>
<keyword evidence="6 8" id="KW-1133">Transmembrane helix</keyword>
<accession>A0A9D4WQ77</accession>
<dbReference type="Gramene" id="Psat05G0335000-T2">
    <property type="protein sequence ID" value="KAI5407054.1"/>
    <property type="gene ID" value="KIW84_053350"/>
</dbReference>
<comment type="caution">
    <text evidence="11">The sequence shown here is derived from an EMBL/GenBank/DDBJ whole genome shotgun (WGS) entry which is preliminary data.</text>
</comment>
<comment type="subunit">
    <text evidence="3 8">Homodimer and heterodimers.</text>
</comment>
<dbReference type="EMBL" id="JAMSHJ010000005">
    <property type="protein sequence ID" value="KAI5407054.1"/>
    <property type="molecule type" value="Genomic_DNA"/>
</dbReference>
<dbReference type="InterPro" id="IPR006702">
    <property type="entry name" value="CASP_dom"/>
</dbReference>
<feature type="region of interest" description="Disordered" evidence="9">
    <location>
        <begin position="1"/>
        <end position="56"/>
    </location>
</feature>
<evidence type="ECO:0000256" key="6">
    <source>
        <dbReference type="ARBA" id="ARBA00022989"/>
    </source>
</evidence>
<evidence type="ECO:0000313" key="11">
    <source>
        <dbReference type="EMBL" id="KAI5407054.1"/>
    </source>
</evidence>
<dbReference type="Proteomes" id="UP001058974">
    <property type="component" value="Chromosome 5"/>
</dbReference>
<feature type="transmembrane region" description="Helical" evidence="8">
    <location>
        <begin position="173"/>
        <end position="201"/>
    </location>
</feature>
<evidence type="ECO:0000256" key="9">
    <source>
        <dbReference type="SAM" id="MobiDB-lite"/>
    </source>
</evidence>
<keyword evidence="7 8" id="KW-0472">Membrane</keyword>
<dbReference type="AlphaFoldDB" id="A0A9D4WQ77"/>
<evidence type="ECO:0000256" key="5">
    <source>
        <dbReference type="ARBA" id="ARBA00022692"/>
    </source>
</evidence>
<evidence type="ECO:0000256" key="3">
    <source>
        <dbReference type="ARBA" id="ARBA00011489"/>
    </source>
</evidence>
<gene>
    <name evidence="11" type="ORF">KIW84_053350</name>
</gene>
<name>A0A9D4WQ77_PEA</name>
<sequence length="259" mass="28631">MATTTTAPAMKKSWSRGSDSTQFESPARFCSPLRWDATDSPEYRSPENSPGKMVENSMAVITVDKPKHISQEKLPDQRKLPPENTVAVFTRSEREEPQRQATKVETAEKGGERRPKPAPISSTAEEVTRKAGLGFRLCEVVVCLISFSVMAANKTQGWSGDSYDRYKEYRYCLSMNVIGFAYSGLQACDLAFQLVVAYLLISASSSAATRVDDWQSNWGKDEFTEMATVSVGMSFLAFVAFAMSSLISGYILCNGRNSM</sequence>
<protein>
    <recommendedName>
        <fullName evidence="8">CASP-like protein</fullName>
    </recommendedName>
</protein>
<feature type="compositionally biased region" description="Polar residues" evidence="9">
    <location>
        <begin position="15"/>
        <end position="24"/>
    </location>
</feature>
<comment type="similarity">
    <text evidence="2 8">Belongs to the Casparian strip membrane proteins (CASP) family.</text>
</comment>
<evidence type="ECO:0000256" key="8">
    <source>
        <dbReference type="RuleBase" id="RU361233"/>
    </source>
</evidence>
<evidence type="ECO:0000259" key="10">
    <source>
        <dbReference type="Pfam" id="PF04535"/>
    </source>
</evidence>
<reference evidence="11 12" key="1">
    <citation type="journal article" date="2022" name="Nat. Genet.">
        <title>Improved pea reference genome and pan-genome highlight genomic features and evolutionary characteristics.</title>
        <authorList>
            <person name="Yang T."/>
            <person name="Liu R."/>
            <person name="Luo Y."/>
            <person name="Hu S."/>
            <person name="Wang D."/>
            <person name="Wang C."/>
            <person name="Pandey M.K."/>
            <person name="Ge S."/>
            <person name="Xu Q."/>
            <person name="Li N."/>
            <person name="Li G."/>
            <person name="Huang Y."/>
            <person name="Saxena R.K."/>
            <person name="Ji Y."/>
            <person name="Li M."/>
            <person name="Yan X."/>
            <person name="He Y."/>
            <person name="Liu Y."/>
            <person name="Wang X."/>
            <person name="Xiang C."/>
            <person name="Varshney R.K."/>
            <person name="Ding H."/>
            <person name="Gao S."/>
            <person name="Zong X."/>
        </authorList>
    </citation>
    <scope>NUCLEOTIDE SEQUENCE [LARGE SCALE GENOMIC DNA]</scope>
    <source>
        <strain evidence="11 12">cv. Zhongwan 6</strain>
    </source>
</reference>
<dbReference type="PANTHER" id="PTHR33573">
    <property type="entry name" value="CASP-LIKE PROTEIN 4A4"/>
    <property type="match status" value="1"/>
</dbReference>
<keyword evidence="5 8" id="KW-0812">Transmembrane</keyword>
<feature type="compositionally biased region" description="Basic and acidic residues" evidence="9">
    <location>
        <begin position="64"/>
        <end position="81"/>
    </location>
</feature>
<feature type="domain" description="Casparian strip membrane protein" evidence="10">
    <location>
        <begin position="128"/>
        <end position="240"/>
    </location>
</feature>
<feature type="region of interest" description="Disordered" evidence="9">
    <location>
        <begin position="64"/>
        <end position="83"/>
    </location>
</feature>
<dbReference type="PANTHER" id="PTHR33573:SF50">
    <property type="entry name" value="CASP-LIKE PROTEIN 4A3"/>
    <property type="match status" value="1"/>
</dbReference>
<dbReference type="GO" id="GO:0005886">
    <property type="term" value="C:plasma membrane"/>
    <property type="evidence" value="ECO:0007669"/>
    <property type="project" value="UniProtKB-SubCell"/>
</dbReference>